<sequence>MIDGSKCPDCGGHVSTANGTDYECDDCGTEFDSADLFLP</sequence>
<name>A0A1I6KZE2_9EURY</name>
<dbReference type="EMBL" id="FOZK01000002">
    <property type="protein sequence ID" value="SFR96574.1"/>
    <property type="molecule type" value="Genomic_DNA"/>
</dbReference>
<proteinExistence type="predicted"/>
<accession>A0A1I6KZE2</accession>
<gene>
    <name evidence="1" type="ORF">SAMN05216559_1648</name>
</gene>
<dbReference type="AlphaFoldDB" id="A0A1I6KZE2"/>
<protein>
    <submittedName>
        <fullName evidence="1">Uncharacterized protein</fullName>
    </submittedName>
</protein>
<keyword evidence="2" id="KW-1185">Reference proteome</keyword>
<evidence type="ECO:0000313" key="2">
    <source>
        <dbReference type="Proteomes" id="UP000199062"/>
    </source>
</evidence>
<reference evidence="1 2" key="1">
    <citation type="submission" date="2016-10" db="EMBL/GenBank/DDBJ databases">
        <authorList>
            <person name="de Groot N.N."/>
        </authorList>
    </citation>
    <scope>NUCLEOTIDE SEQUENCE [LARGE SCALE GENOMIC DNA]</scope>
    <source>
        <strain evidence="1 2">CGMCC 1.10457</strain>
    </source>
</reference>
<evidence type="ECO:0000313" key="1">
    <source>
        <dbReference type="EMBL" id="SFR96574.1"/>
    </source>
</evidence>
<dbReference type="STRING" id="767519.SAMN05216559_1648"/>
<dbReference type="Proteomes" id="UP000199062">
    <property type="component" value="Unassembled WGS sequence"/>
</dbReference>
<organism evidence="1 2">
    <name type="scientific">Halomicrobium zhouii</name>
    <dbReference type="NCBI Taxonomy" id="767519"/>
    <lineage>
        <taxon>Archaea</taxon>
        <taxon>Methanobacteriati</taxon>
        <taxon>Methanobacteriota</taxon>
        <taxon>Stenosarchaea group</taxon>
        <taxon>Halobacteria</taxon>
        <taxon>Halobacteriales</taxon>
        <taxon>Haloarculaceae</taxon>
        <taxon>Halomicrobium</taxon>
    </lineage>
</organism>